<protein>
    <submittedName>
        <fullName evidence="3">Reverse transcriptase ribonuclease h</fullName>
    </submittedName>
</protein>
<feature type="coiled-coil region" evidence="1">
    <location>
        <begin position="67"/>
        <end position="101"/>
    </location>
</feature>
<dbReference type="Proteomes" id="UP000188533">
    <property type="component" value="Unassembled WGS sequence"/>
</dbReference>
<dbReference type="STRING" id="5353.A0A1Q3ELP2"/>
<feature type="compositionally biased region" description="Polar residues" evidence="2">
    <location>
        <begin position="297"/>
        <end position="334"/>
    </location>
</feature>
<comment type="caution">
    <text evidence="3">The sequence shown here is derived from an EMBL/GenBank/DDBJ whole genome shotgun (WGS) entry which is preliminary data.</text>
</comment>
<reference evidence="3 4" key="1">
    <citation type="submission" date="2016-08" db="EMBL/GenBank/DDBJ databases">
        <authorList>
            <consortium name="Lentinula edodes genome sequencing consortium"/>
            <person name="Sakamoto Y."/>
            <person name="Nakade K."/>
            <person name="Sato S."/>
            <person name="Yoshida Y."/>
            <person name="Miyazaki K."/>
            <person name="Natsume S."/>
            <person name="Konno N."/>
        </authorList>
    </citation>
    <scope>NUCLEOTIDE SEQUENCE [LARGE SCALE GENOMIC DNA]</scope>
    <source>
        <strain evidence="3 4">NBRC 111202</strain>
    </source>
</reference>
<organism evidence="3 4">
    <name type="scientific">Lentinula edodes</name>
    <name type="common">Shiitake mushroom</name>
    <name type="synonym">Lentinus edodes</name>
    <dbReference type="NCBI Taxonomy" id="5353"/>
    <lineage>
        <taxon>Eukaryota</taxon>
        <taxon>Fungi</taxon>
        <taxon>Dikarya</taxon>
        <taxon>Basidiomycota</taxon>
        <taxon>Agaricomycotina</taxon>
        <taxon>Agaricomycetes</taxon>
        <taxon>Agaricomycetidae</taxon>
        <taxon>Agaricales</taxon>
        <taxon>Marasmiineae</taxon>
        <taxon>Omphalotaceae</taxon>
        <taxon>Lentinula</taxon>
    </lineage>
</organism>
<accession>A0A1Q3ELP2</accession>
<evidence type="ECO:0000256" key="1">
    <source>
        <dbReference type="SAM" id="Coils"/>
    </source>
</evidence>
<feature type="region of interest" description="Disordered" evidence="2">
    <location>
        <begin position="297"/>
        <end position="335"/>
    </location>
</feature>
<dbReference type="EMBL" id="BDGU01000585">
    <property type="protein sequence ID" value="GAW08122.1"/>
    <property type="molecule type" value="Genomic_DNA"/>
</dbReference>
<keyword evidence="4" id="KW-1185">Reference proteome</keyword>
<sequence length="456" mass="50822">MTERLEIDPAKIPAPNFASGAHTFMRNALITDANTPEITTDEHAAQRLKVQWEIHIEGPKAQYEVHLREAETLREQRRQEAADAERLAAVEQQEKEKELAKEADKKRMPIYSFQKGVGVESIPLQVHPYAKKMMTARKYVPLWYFLPDAATEAKERSKDSLVGSHTVRASPNAIPDSRLSWPQVMRAKSAFLNTLRLGAWPDDHISMFAAFYINMDMHSELQEQDGDRVMAHYHAEMRLAWYDAMERKEPFDLSVISNRVLAESRREIVKQRQEKSLKDIQAATALMEARVDAKLQKLSQITSTPPFRSPRQSSGKAHNRTTQTSNAPFGTQTKPRSHAVTDVLDATGTMSGTAHGLRSGTGNVVLPATGTSKVFSRSPVERTPGSNSVLTGNVQTAAPARPTQKSTGARDARAAVTELAAALKVNENQVNTPLQAEVWFHKLNLNAKYPTLVESI</sequence>
<proteinExistence type="predicted"/>
<dbReference type="GO" id="GO:0003964">
    <property type="term" value="F:RNA-directed DNA polymerase activity"/>
    <property type="evidence" value="ECO:0007669"/>
    <property type="project" value="UniProtKB-KW"/>
</dbReference>
<keyword evidence="3" id="KW-0695">RNA-directed DNA polymerase</keyword>
<keyword evidence="3" id="KW-0548">Nucleotidyltransferase</keyword>
<feature type="compositionally biased region" description="Polar residues" evidence="2">
    <location>
        <begin position="384"/>
        <end position="396"/>
    </location>
</feature>
<feature type="region of interest" description="Disordered" evidence="2">
    <location>
        <begin position="375"/>
        <end position="410"/>
    </location>
</feature>
<keyword evidence="1" id="KW-0175">Coiled coil</keyword>
<evidence type="ECO:0000313" key="3">
    <source>
        <dbReference type="EMBL" id="GAW08122.1"/>
    </source>
</evidence>
<name>A0A1Q3ELP2_LENED</name>
<evidence type="ECO:0000256" key="2">
    <source>
        <dbReference type="SAM" id="MobiDB-lite"/>
    </source>
</evidence>
<reference evidence="3 4" key="2">
    <citation type="submission" date="2017-02" db="EMBL/GenBank/DDBJ databases">
        <title>A genome survey and senescence transcriptome analysis in Lentinula edodes.</title>
        <authorList>
            <person name="Sakamoto Y."/>
            <person name="Nakade K."/>
            <person name="Sato S."/>
            <person name="Yoshida Y."/>
            <person name="Miyazaki K."/>
            <person name="Natsume S."/>
            <person name="Konno N."/>
        </authorList>
    </citation>
    <scope>NUCLEOTIDE SEQUENCE [LARGE SCALE GENOMIC DNA]</scope>
    <source>
        <strain evidence="3 4">NBRC 111202</strain>
    </source>
</reference>
<evidence type="ECO:0000313" key="4">
    <source>
        <dbReference type="Proteomes" id="UP000188533"/>
    </source>
</evidence>
<gene>
    <name evidence="3" type="ORF">LENED_010164</name>
</gene>
<dbReference type="AlphaFoldDB" id="A0A1Q3ELP2"/>
<keyword evidence="3" id="KW-0808">Transferase</keyword>